<protein>
    <recommendedName>
        <fullName evidence="10">Forkhead box protein L2</fullName>
    </recommendedName>
</protein>
<dbReference type="RefSeq" id="XP_034238631.1">
    <property type="nucleotide sequence ID" value="XM_034382740.1"/>
</dbReference>
<gene>
    <name evidence="15" type="primary">LOC117643697</name>
</gene>
<evidence type="ECO:0000256" key="2">
    <source>
        <dbReference type="ARBA" id="ARBA00022499"/>
    </source>
</evidence>
<evidence type="ECO:0000256" key="1">
    <source>
        <dbReference type="ARBA" id="ARBA00004123"/>
    </source>
</evidence>
<dbReference type="GO" id="GO:0000978">
    <property type="term" value="F:RNA polymerase II cis-regulatory region sequence-specific DNA binding"/>
    <property type="evidence" value="ECO:0007669"/>
    <property type="project" value="TreeGrafter"/>
</dbReference>
<dbReference type="FunFam" id="1.10.10.10:FF:000016">
    <property type="entry name" value="Forkhead box protein I1"/>
    <property type="match status" value="1"/>
</dbReference>
<feature type="DNA-binding region" description="Fork-head" evidence="11">
    <location>
        <begin position="230"/>
        <end position="324"/>
    </location>
</feature>
<feature type="domain" description="Fork-head" evidence="13">
    <location>
        <begin position="230"/>
        <end position="324"/>
    </location>
</feature>
<feature type="compositionally biased region" description="Polar residues" evidence="12">
    <location>
        <begin position="167"/>
        <end position="182"/>
    </location>
</feature>
<keyword evidence="8" id="KW-0804">Transcription</keyword>
<dbReference type="AlphaFoldDB" id="A0A6P8YP30"/>
<dbReference type="SUPFAM" id="SSF46785">
    <property type="entry name" value="Winged helix' DNA-binding domain"/>
    <property type="match status" value="1"/>
</dbReference>
<dbReference type="SMART" id="SM00339">
    <property type="entry name" value="FH"/>
    <property type="match status" value="1"/>
</dbReference>
<dbReference type="PRINTS" id="PR00053">
    <property type="entry name" value="FORKHEAD"/>
</dbReference>
<dbReference type="GO" id="GO:0005634">
    <property type="term" value="C:nucleus"/>
    <property type="evidence" value="ECO:0007669"/>
    <property type="project" value="UniProtKB-SubCell"/>
</dbReference>
<evidence type="ECO:0000256" key="3">
    <source>
        <dbReference type="ARBA" id="ARBA00022553"/>
    </source>
</evidence>
<evidence type="ECO:0000259" key="13">
    <source>
        <dbReference type="PROSITE" id="PS50039"/>
    </source>
</evidence>
<dbReference type="Gene3D" id="1.10.10.10">
    <property type="entry name" value="Winged helix-like DNA-binding domain superfamily/Winged helix DNA-binding domain"/>
    <property type="match status" value="1"/>
</dbReference>
<evidence type="ECO:0000256" key="10">
    <source>
        <dbReference type="ARBA" id="ARBA00034872"/>
    </source>
</evidence>
<dbReference type="InterPro" id="IPR030456">
    <property type="entry name" value="TF_fork_head_CS_2"/>
</dbReference>
<keyword evidence="14" id="KW-1185">Reference proteome</keyword>
<evidence type="ECO:0000256" key="9">
    <source>
        <dbReference type="ARBA" id="ARBA00023242"/>
    </source>
</evidence>
<dbReference type="GO" id="GO:0030154">
    <property type="term" value="P:cell differentiation"/>
    <property type="evidence" value="ECO:0007669"/>
    <property type="project" value="UniProtKB-KW"/>
</dbReference>
<dbReference type="InterPro" id="IPR036390">
    <property type="entry name" value="WH_DNA-bd_sf"/>
</dbReference>
<dbReference type="GO" id="GO:0009653">
    <property type="term" value="P:anatomical structure morphogenesis"/>
    <property type="evidence" value="ECO:0007669"/>
    <property type="project" value="TreeGrafter"/>
</dbReference>
<evidence type="ECO:0000256" key="11">
    <source>
        <dbReference type="PROSITE-ProRule" id="PRU00089"/>
    </source>
</evidence>
<dbReference type="Proteomes" id="UP000515158">
    <property type="component" value="Unplaced"/>
</dbReference>
<dbReference type="Pfam" id="PF00250">
    <property type="entry name" value="Forkhead"/>
    <property type="match status" value="1"/>
</dbReference>
<evidence type="ECO:0000256" key="7">
    <source>
        <dbReference type="ARBA" id="ARBA00023125"/>
    </source>
</evidence>
<keyword evidence="7 11" id="KW-0238">DNA-binding</keyword>
<sequence>MYFCNSMVSQLRNSPEVDCSPVCAAVGAVGAVGAVIKQEPPYGVGFPQHVTDPFPHGLHHPMAVSVPPALSLSTMAYSLASIKTEHPEDGLPAHAEDVDCCKAEDVAVDVAVDAVDDGPGTATAMATASTPGPSQPSAAQQHPYVSTLLRSPPSPYSDTLGVKDIVTSRQVAPASPTSSTGALPQLPTSTSQPPRPASPSTTAAASGTATTTSSGGRSSPSSSSSDPNNKPPYSYVAMIAMAIQKSSQKRATLSEIYSYITETFPYYEKNKKAWQNSIRHNLSLNECFVKVAREGGGERKGNYWTLDPQYENMFENGNYRRRRRMKRPYRPANHYGKGLFGDSAYHVHHGLGVAGVHHQLSMAGSLPHARNIFPPPSYQASYTRYEPSVAVCSSAWGLPVQSPPLAYSACQGSKVLSPHSYSQVPSQLQSQLQPMQSMQISSMNCYNQLGSSLGPTGPSNMSSFTASFPARKYDAPADAMPRYPYWPATDVVKDEPNSAFSGMDFRPKCFM</sequence>
<evidence type="ECO:0000256" key="6">
    <source>
        <dbReference type="ARBA" id="ARBA00023015"/>
    </source>
</evidence>
<dbReference type="PANTHER" id="PTHR11829:SF411">
    <property type="entry name" value="FORKHEAD BOX PROTEIN L2"/>
    <property type="match status" value="1"/>
</dbReference>
<comment type="subcellular location">
    <subcellularLocation>
        <location evidence="1 11">Nucleus</location>
    </subcellularLocation>
</comment>
<evidence type="ECO:0000256" key="12">
    <source>
        <dbReference type="SAM" id="MobiDB-lite"/>
    </source>
</evidence>
<evidence type="ECO:0000256" key="4">
    <source>
        <dbReference type="ARBA" id="ARBA00022782"/>
    </source>
</evidence>
<dbReference type="PROSITE" id="PS00658">
    <property type="entry name" value="FORK_HEAD_2"/>
    <property type="match status" value="1"/>
</dbReference>
<dbReference type="CDD" id="cd20028">
    <property type="entry name" value="FH_FOXL2"/>
    <property type="match status" value="1"/>
</dbReference>
<dbReference type="GO" id="GO:0000981">
    <property type="term" value="F:DNA-binding transcription factor activity, RNA polymerase II-specific"/>
    <property type="evidence" value="ECO:0007669"/>
    <property type="project" value="TreeGrafter"/>
</dbReference>
<dbReference type="InterPro" id="IPR018122">
    <property type="entry name" value="TF_fork_head_CS_1"/>
</dbReference>
<keyword evidence="9 11" id="KW-0539">Nucleus</keyword>
<keyword evidence="5" id="KW-0832">Ubl conjugation</keyword>
<reference evidence="15" key="1">
    <citation type="submission" date="2025-08" db="UniProtKB">
        <authorList>
            <consortium name="RefSeq"/>
        </authorList>
    </citation>
    <scope>IDENTIFICATION</scope>
    <source>
        <tissue evidence="15">Total insect</tissue>
    </source>
</reference>
<keyword evidence="4" id="KW-0221">Differentiation</keyword>
<dbReference type="PROSITE" id="PS50039">
    <property type="entry name" value="FORK_HEAD_3"/>
    <property type="match status" value="1"/>
</dbReference>
<keyword evidence="3" id="KW-0597">Phosphoprotein</keyword>
<dbReference type="KEGG" id="tpal:117643697"/>
<dbReference type="InParanoid" id="A0A6P8YP30"/>
<dbReference type="InterPro" id="IPR001766">
    <property type="entry name" value="Fork_head_dom"/>
</dbReference>
<dbReference type="PROSITE" id="PS00657">
    <property type="entry name" value="FORK_HEAD_1"/>
    <property type="match status" value="1"/>
</dbReference>
<evidence type="ECO:0000313" key="15">
    <source>
        <dbReference type="RefSeq" id="XP_034238631.1"/>
    </source>
</evidence>
<keyword evidence="2" id="KW-1017">Isopeptide bond</keyword>
<feature type="compositionally biased region" description="Polar residues" evidence="12">
    <location>
        <begin position="124"/>
        <end position="144"/>
    </location>
</feature>
<dbReference type="PANTHER" id="PTHR11829">
    <property type="entry name" value="FORKHEAD BOX PROTEIN"/>
    <property type="match status" value="1"/>
</dbReference>
<dbReference type="GeneID" id="117643697"/>
<proteinExistence type="predicted"/>
<feature type="compositionally biased region" description="Low complexity" evidence="12">
    <location>
        <begin position="187"/>
        <end position="225"/>
    </location>
</feature>
<evidence type="ECO:0000256" key="8">
    <source>
        <dbReference type="ARBA" id="ARBA00023163"/>
    </source>
</evidence>
<dbReference type="OrthoDB" id="9926427at2759"/>
<evidence type="ECO:0000256" key="5">
    <source>
        <dbReference type="ARBA" id="ARBA00022843"/>
    </source>
</evidence>
<name>A0A6P8YP30_THRPL</name>
<feature type="region of interest" description="Disordered" evidence="12">
    <location>
        <begin position="122"/>
        <end position="230"/>
    </location>
</feature>
<evidence type="ECO:0000313" key="14">
    <source>
        <dbReference type="Proteomes" id="UP000515158"/>
    </source>
</evidence>
<dbReference type="InterPro" id="IPR050211">
    <property type="entry name" value="FOX_domain-containing"/>
</dbReference>
<accession>A0A6P8YP30</accession>
<keyword evidence="6" id="KW-0805">Transcription regulation</keyword>
<dbReference type="InterPro" id="IPR036388">
    <property type="entry name" value="WH-like_DNA-bd_sf"/>
</dbReference>
<dbReference type="InterPro" id="IPR047515">
    <property type="entry name" value="FH_FOXL2"/>
</dbReference>
<organism evidence="15">
    <name type="scientific">Thrips palmi</name>
    <name type="common">Melon thrips</name>
    <dbReference type="NCBI Taxonomy" id="161013"/>
    <lineage>
        <taxon>Eukaryota</taxon>
        <taxon>Metazoa</taxon>
        <taxon>Ecdysozoa</taxon>
        <taxon>Arthropoda</taxon>
        <taxon>Hexapoda</taxon>
        <taxon>Insecta</taxon>
        <taxon>Pterygota</taxon>
        <taxon>Neoptera</taxon>
        <taxon>Paraneoptera</taxon>
        <taxon>Thysanoptera</taxon>
        <taxon>Terebrantia</taxon>
        <taxon>Thripoidea</taxon>
        <taxon>Thripidae</taxon>
        <taxon>Thrips</taxon>
    </lineage>
</organism>